<dbReference type="Proteomes" id="UP000004210">
    <property type="component" value="Unassembled WGS sequence"/>
</dbReference>
<name>I4VSX4_9GAMM</name>
<keyword evidence="2" id="KW-1185">Reference proteome</keyword>
<gene>
    <name evidence="1" type="ORF">UU9_05904</name>
</gene>
<evidence type="ECO:0000313" key="1">
    <source>
        <dbReference type="EMBL" id="EIL90315.1"/>
    </source>
</evidence>
<protein>
    <submittedName>
        <fullName evidence="1">Uncharacterized protein</fullName>
    </submittedName>
</protein>
<evidence type="ECO:0000313" key="2">
    <source>
        <dbReference type="Proteomes" id="UP000004210"/>
    </source>
</evidence>
<proteinExistence type="predicted"/>
<dbReference type="EMBL" id="AJXU01000028">
    <property type="protein sequence ID" value="EIL90315.1"/>
    <property type="molecule type" value="Genomic_DNA"/>
</dbReference>
<reference evidence="1 2" key="1">
    <citation type="journal article" date="2012" name="J. Bacteriol.">
        <title>Genome sequences for six rhodanobacter strains, isolated from soils and the terrestrial subsurface, with variable denitrification capabilities.</title>
        <authorList>
            <person name="Kostka J.E."/>
            <person name="Green S.J."/>
            <person name="Rishishwar L."/>
            <person name="Prakash O."/>
            <person name="Katz L.S."/>
            <person name="Marino-Ramirez L."/>
            <person name="Jordan I.K."/>
            <person name="Munk C."/>
            <person name="Ivanova N."/>
            <person name="Mikhailova N."/>
            <person name="Watson D.B."/>
            <person name="Brown S.D."/>
            <person name="Palumbo A.V."/>
            <person name="Brooks S.C."/>
        </authorList>
    </citation>
    <scope>NUCLEOTIDE SEQUENCE [LARGE SCALE GENOMIC DNA]</scope>
    <source>
        <strain evidence="2">Jip2T</strain>
    </source>
</reference>
<accession>I4VSX4</accession>
<sequence length="93" mass="10333">MPDSAFDAALESHGHDNPVLRAGMDVPMQAEVASLPVEILHPIMIDWMWESPSELIPSNEQIRAVIAILRARPDAKHPDVRALIHSCEAYLLD</sequence>
<organism evidence="1 2">
    <name type="scientific">Rhodanobacter fulvus Jip2</name>
    <dbReference type="NCBI Taxonomy" id="1163408"/>
    <lineage>
        <taxon>Bacteria</taxon>
        <taxon>Pseudomonadati</taxon>
        <taxon>Pseudomonadota</taxon>
        <taxon>Gammaproteobacteria</taxon>
        <taxon>Lysobacterales</taxon>
        <taxon>Rhodanobacteraceae</taxon>
        <taxon>Rhodanobacter</taxon>
    </lineage>
</organism>
<comment type="caution">
    <text evidence="1">The sequence shown here is derived from an EMBL/GenBank/DDBJ whole genome shotgun (WGS) entry which is preliminary data.</text>
</comment>
<dbReference type="AlphaFoldDB" id="I4VSX4"/>